<evidence type="ECO:0000256" key="2">
    <source>
        <dbReference type="ARBA" id="ARBA00006840"/>
    </source>
</evidence>
<feature type="transmembrane region" description="Helical" evidence="7">
    <location>
        <begin position="12"/>
        <end position="34"/>
    </location>
</feature>
<feature type="transmembrane region" description="Helical" evidence="7">
    <location>
        <begin position="201"/>
        <end position="223"/>
    </location>
</feature>
<dbReference type="PIRSF" id="PIRSF002419">
    <property type="entry name" value="Tetraspanin"/>
    <property type="match status" value="1"/>
</dbReference>
<evidence type="ECO:0000256" key="5">
    <source>
        <dbReference type="ARBA" id="ARBA00023136"/>
    </source>
</evidence>
<organism evidence="8">
    <name type="scientific">Cacopsylla melanoneura</name>
    <dbReference type="NCBI Taxonomy" id="428564"/>
    <lineage>
        <taxon>Eukaryota</taxon>
        <taxon>Metazoa</taxon>
        <taxon>Ecdysozoa</taxon>
        <taxon>Arthropoda</taxon>
        <taxon>Hexapoda</taxon>
        <taxon>Insecta</taxon>
        <taxon>Pterygota</taxon>
        <taxon>Neoptera</taxon>
        <taxon>Paraneoptera</taxon>
        <taxon>Hemiptera</taxon>
        <taxon>Sternorrhyncha</taxon>
        <taxon>Psylloidea</taxon>
        <taxon>Psyllidae</taxon>
        <taxon>Psyllinae</taxon>
        <taxon>Cacopsylla</taxon>
    </lineage>
</organism>
<dbReference type="CDD" id="cd03127">
    <property type="entry name" value="tetraspanin_LEL"/>
    <property type="match status" value="1"/>
</dbReference>
<feature type="transmembrane region" description="Helical" evidence="7">
    <location>
        <begin position="82"/>
        <end position="106"/>
    </location>
</feature>
<dbReference type="Pfam" id="PF00335">
    <property type="entry name" value="Tetraspanin"/>
    <property type="match status" value="1"/>
</dbReference>
<dbReference type="PANTHER" id="PTHR19282">
    <property type="entry name" value="TETRASPANIN"/>
    <property type="match status" value="1"/>
</dbReference>
<dbReference type="SUPFAM" id="SSF48652">
    <property type="entry name" value="Tetraspanin"/>
    <property type="match status" value="1"/>
</dbReference>
<keyword evidence="6" id="KW-1015">Disulfide bond</keyword>
<evidence type="ECO:0000256" key="7">
    <source>
        <dbReference type="RuleBase" id="RU361218"/>
    </source>
</evidence>
<feature type="disulfide bond" evidence="6">
    <location>
        <begin position="144"/>
        <end position="186"/>
    </location>
</feature>
<dbReference type="EMBL" id="HBUF01383046">
    <property type="protein sequence ID" value="CAG6731051.1"/>
    <property type="molecule type" value="Transcribed_RNA"/>
</dbReference>
<dbReference type="PROSITE" id="PS00421">
    <property type="entry name" value="TM4_1"/>
    <property type="match status" value="1"/>
</dbReference>
<evidence type="ECO:0000313" key="8">
    <source>
        <dbReference type="EMBL" id="CAG6731051.1"/>
    </source>
</evidence>
<keyword evidence="5 7" id="KW-0472">Membrane</keyword>
<dbReference type="InterPro" id="IPR018503">
    <property type="entry name" value="Tetraspanin_CS"/>
</dbReference>
<dbReference type="Gene3D" id="1.10.1450.10">
    <property type="entry name" value="Tetraspanin"/>
    <property type="match status" value="1"/>
</dbReference>
<keyword evidence="3 7" id="KW-0812">Transmembrane</keyword>
<dbReference type="GO" id="GO:0005886">
    <property type="term" value="C:plasma membrane"/>
    <property type="evidence" value="ECO:0007669"/>
    <property type="project" value="TreeGrafter"/>
</dbReference>
<protein>
    <recommendedName>
        <fullName evidence="7">Tetraspanin</fullName>
    </recommendedName>
</protein>
<comment type="similarity">
    <text evidence="2 7">Belongs to the tetraspanin (TM4SF) family.</text>
</comment>
<sequence length="233" mass="25645">MDSIGMSCIKYILFFFNLLFSISGLVLIATGVIIRNAYYNYSLFIDDKFSSPPWVLIIVGVSVFVVAFFGCCGAIRESNCMLIMFSILLFIIVLLETLVVLSGFFLQKDISLMIQTKMNASIPDYSDNQDVKKYWDIMQLDLKCCGVKSDVDWAPLFAPPSLPHSCCPDIGIQDNCTTDSSSQKGCMDALVNLLASYSQTILIAAGSVALLELIGCLFACCLASSIRSEYETV</sequence>
<accession>A0A8D9DVP2</accession>
<keyword evidence="4 7" id="KW-1133">Transmembrane helix</keyword>
<comment type="subcellular location">
    <subcellularLocation>
        <location evidence="1 7">Membrane</location>
        <topology evidence="1 7">Multi-pass membrane protein</topology>
    </subcellularLocation>
</comment>
<dbReference type="PANTHER" id="PTHR19282:SF456">
    <property type="entry name" value="CD63 MOLECULE"/>
    <property type="match status" value="1"/>
</dbReference>
<dbReference type="InterPro" id="IPR008952">
    <property type="entry name" value="Tetraspanin_EC2_sf"/>
</dbReference>
<evidence type="ECO:0000256" key="1">
    <source>
        <dbReference type="ARBA" id="ARBA00004141"/>
    </source>
</evidence>
<dbReference type="InterPro" id="IPR000301">
    <property type="entry name" value="Tetraspanin_animals"/>
</dbReference>
<dbReference type="InterPro" id="IPR018499">
    <property type="entry name" value="Tetraspanin/Peripherin"/>
</dbReference>
<name>A0A8D9DVP2_9HEMI</name>
<evidence type="ECO:0000256" key="6">
    <source>
        <dbReference type="PIRSR" id="PIRSR002419-1"/>
    </source>
</evidence>
<dbReference type="AlphaFoldDB" id="A0A8D9DVP2"/>
<feature type="disulfide bond" evidence="6">
    <location>
        <begin position="145"/>
        <end position="166"/>
    </location>
</feature>
<dbReference type="PRINTS" id="PR00259">
    <property type="entry name" value="TMFOUR"/>
</dbReference>
<evidence type="ECO:0000256" key="4">
    <source>
        <dbReference type="ARBA" id="ARBA00022989"/>
    </source>
</evidence>
<reference evidence="8" key="1">
    <citation type="submission" date="2021-05" db="EMBL/GenBank/DDBJ databases">
        <authorList>
            <person name="Alioto T."/>
            <person name="Alioto T."/>
            <person name="Gomez Garrido J."/>
        </authorList>
    </citation>
    <scope>NUCLEOTIDE SEQUENCE</scope>
</reference>
<proteinExistence type="inferred from homology"/>
<feature type="transmembrane region" description="Helical" evidence="7">
    <location>
        <begin position="54"/>
        <end position="75"/>
    </location>
</feature>
<evidence type="ECO:0000256" key="3">
    <source>
        <dbReference type="ARBA" id="ARBA00022692"/>
    </source>
</evidence>